<evidence type="ECO:0000313" key="3">
    <source>
        <dbReference type="Proteomes" id="UP000321685"/>
    </source>
</evidence>
<dbReference type="Pfam" id="PF13649">
    <property type="entry name" value="Methyltransf_25"/>
    <property type="match status" value="1"/>
</dbReference>
<comment type="caution">
    <text evidence="2">The sequence shown here is derived from an EMBL/GenBank/DDBJ whole genome shotgun (WGS) entry which is preliminary data.</text>
</comment>
<dbReference type="AlphaFoldDB" id="A0A511DM90"/>
<dbReference type="OrthoDB" id="3286690at2"/>
<sequence>MLSRERALYWLDRWDRQQEHYMPDREERFAVIADVVDVLVDRPDPLVVDLGIGPGSLAVRLLERIPGARVVGIDADPLLRGLADLAHGSDRLRTVAGDLREDSWFETLDLDRAPDAFVSTTALHWMNREPLRALISRCGAEVAPGGVFVDGDHLYEGETAPRLDALSKVLTTRQAARTGIDRPEDWQAWWRAVDEAPELAALVEARAGGFDHAVDDKPTVHDYLQFLRDAGFTETGTVWQQGDDRVIVGLR</sequence>
<dbReference type="InterPro" id="IPR029063">
    <property type="entry name" value="SAM-dependent_MTases_sf"/>
</dbReference>
<gene>
    <name evidence="2" type="ORF">PSU4_38680</name>
</gene>
<accession>A0A511DM90</accession>
<keyword evidence="3" id="KW-1185">Reference proteome</keyword>
<keyword evidence="2" id="KW-0489">Methyltransferase</keyword>
<dbReference type="EMBL" id="BJVJ01000042">
    <property type="protein sequence ID" value="GEL24914.1"/>
    <property type="molecule type" value="Genomic_DNA"/>
</dbReference>
<proteinExistence type="predicted"/>
<feature type="domain" description="Methyltransferase" evidence="1">
    <location>
        <begin position="47"/>
        <end position="146"/>
    </location>
</feature>
<keyword evidence="2" id="KW-0808">Transferase</keyword>
<dbReference type="GO" id="GO:0032259">
    <property type="term" value="P:methylation"/>
    <property type="evidence" value="ECO:0007669"/>
    <property type="project" value="UniProtKB-KW"/>
</dbReference>
<protein>
    <submittedName>
        <fullName evidence="2">Methyltransferase</fullName>
    </submittedName>
</protein>
<dbReference type="CDD" id="cd02440">
    <property type="entry name" value="AdoMet_MTases"/>
    <property type="match status" value="1"/>
</dbReference>
<dbReference type="SUPFAM" id="SSF53335">
    <property type="entry name" value="S-adenosyl-L-methionine-dependent methyltransferases"/>
    <property type="match status" value="1"/>
</dbReference>
<dbReference type="RefSeq" id="WP_147110318.1">
    <property type="nucleotide sequence ID" value="NZ_BJVJ01000042.1"/>
</dbReference>
<reference evidence="2 3" key="1">
    <citation type="submission" date="2019-07" db="EMBL/GenBank/DDBJ databases">
        <title>Whole genome shotgun sequence of Pseudonocardia sulfidoxydans NBRC 16205.</title>
        <authorList>
            <person name="Hosoyama A."/>
            <person name="Uohara A."/>
            <person name="Ohji S."/>
            <person name="Ichikawa N."/>
        </authorList>
    </citation>
    <scope>NUCLEOTIDE SEQUENCE [LARGE SCALE GENOMIC DNA]</scope>
    <source>
        <strain evidence="2 3">NBRC 16205</strain>
    </source>
</reference>
<dbReference type="Proteomes" id="UP000321685">
    <property type="component" value="Unassembled WGS sequence"/>
</dbReference>
<dbReference type="Gene3D" id="3.40.50.150">
    <property type="entry name" value="Vaccinia Virus protein VP39"/>
    <property type="match status" value="1"/>
</dbReference>
<organism evidence="2 3">
    <name type="scientific">Pseudonocardia sulfidoxydans NBRC 16205</name>
    <dbReference type="NCBI Taxonomy" id="1223511"/>
    <lineage>
        <taxon>Bacteria</taxon>
        <taxon>Bacillati</taxon>
        <taxon>Actinomycetota</taxon>
        <taxon>Actinomycetes</taxon>
        <taxon>Pseudonocardiales</taxon>
        <taxon>Pseudonocardiaceae</taxon>
        <taxon>Pseudonocardia</taxon>
    </lineage>
</organism>
<dbReference type="InterPro" id="IPR041698">
    <property type="entry name" value="Methyltransf_25"/>
</dbReference>
<evidence type="ECO:0000259" key="1">
    <source>
        <dbReference type="Pfam" id="PF13649"/>
    </source>
</evidence>
<dbReference type="GO" id="GO:0008168">
    <property type="term" value="F:methyltransferase activity"/>
    <property type="evidence" value="ECO:0007669"/>
    <property type="project" value="UniProtKB-KW"/>
</dbReference>
<evidence type="ECO:0000313" key="2">
    <source>
        <dbReference type="EMBL" id="GEL24914.1"/>
    </source>
</evidence>
<name>A0A511DM90_9PSEU</name>